<dbReference type="AlphaFoldDB" id="A0A1G6SG73"/>
<organism evidence="1 2">
    <name type="scientific">Glycomyces harbinensis</name>
    <dbReference type="NCBI Taxonomy" id="58114"/>
    <lineage>
        <taxon>Bacteria</taxon>
        <taxon>Bacillati</taxon>
        <taxon>Actinomycetota</taxon>
        <taxon>Actinomycetes</taxon>
        <taxon>Glycomycetales</taxon>
        <taxon>Glycomycetaceae</taxon>
        <taxon>Glycomyces</taxon>
    </lineage>
</organism>
<dbReference type="EMBL" id="FNAD01000002">
    <property type="protein sequence ID" value="SDD15651.1"/>
    <property type="molecule type" value="Genomic_DNA"/>
</dbReference>
<protein>
    <submittedName>
        <fullName evidence="1">Uncharacterized protein</fullName>
    </submittedName>
</protein>
<dbReference type="Proteomes" id="UP000198949">
    <property type="component" value="Unassembled WGS sequence"/>
</dbReference>
<evidence type="ECO:0000313" key="2">
    <source>
        <dbReference type="Proteomes" id="UP000198949"/>
    </source>
</evidence>
<evidence type="ECO:0000313" key="1">
    <source>
        <dbReference type="EMBL" id="SDD15651.1"/>
    </source>
</evidence>
<sequence>MARLWAVRVFKSQAVEVEQAAAAIEAASENLGETVAVRDGQTFLTQRLGVLKEGIVLSEQLRTALVLAHARASLGFEDAARWAGIGADPAANRPGFMGWGSFGSAWYPSFSKSLFHQRVNGLLQDGIVIDPALLTSEIHDIVEDLQQLARSLRAFSVPDPLLPVLTTADPPRHARIKDGYLPRLVLEDLREAIEHGRELGDWEPATAGGNSAAIWWFERCRKILAPLGTVVVSLFPAADFEDAMLKWPLPNIGSITAAVVRLGVEYLEKVAAKMPDYAEASGHQVPVTMHFSGNTIYGGQFAGQLTNIDSTIVGIAKSGQGEVAKVLRDLGDAITADQGLDIAGRQNLLDNVADLAETVKAPPAECRRGRFKAALDAIKTSAETGTAVAKAMESAEPVLRQFMG</sequence>
<gene>
    <name evidence="1" type="ORF">SAMN05216270_10272</name>
</gene>
<keyword evidence="2" id="KW-1185">Reference proteome</keyword>
<proteinExistence type="predicted"/>
<reference evidence="2" key="1">
    <citation type="submission" date="2016-10" db="EMBL/GenBank/DDBJ databases">
        <authorList>
            <person name="Varghese N."/>
            <person name="Submissions S."/>
        </authorList>
    </citation>
    <scope>NUCLEOTIDE SEQUENCE [LARGE SCALE GENOMIC DNA]</scope>
    <source>
        <strain evidence="2">CGMCC 4.3516</strain>
    </source>
</reference>
<name>A0A1G6SG73_9ACTN</name>
<accession>A0A1G6SG73</accession>